<dbReference type="Proteomes" id="UP000249829">
    <property type="component" value="Unassembled WGS sequence"/>
</dbReference>
<keyword evidence="2" id="KW-1185">Reference proteome</keyword>
<dbReference type="EMBL" id="KZ825121">
    <property type="protein sequence ID" value="PYI20970.1"/>
    <property type="molecule type" value="Genomic_DNA"/>
</dbReference>
<accession>A0A2V5HXH4</accession>
<name>A0A2V5HXH4_ASPV1</name>
<organism evidence="1 2">
    <name type="scientific">Aspergillus violaceofuscus (strain CBS 115571)</name>
    <dbReference type="NCBI Taxonomy" id="1450538"/>
    <lineage>
        <taxon>Eukaryota</taxon>
        <taxon>Fungi</taxon>
        <taxon>Dikarya</taxon>
        <taxon>Ascomycota</taxon>
        <taxon>Pezizomycotina</taxon>
        <taxon>Eurotiomycetes</taxon>
        <taxon>Eurotiomycetidae</taxon>
        <taxon>Eurotiales</taxon>
        <taxon>Aspergillaceae</taxon>
        <taxon>Aspergillus</taxon>
    </lineage>
</organism>
<gene>
    <name evidence="1" type="ORF">BO99DRAFT_100534</name>
</gene>
<reference evidence="1 2" key="1">
    <citation type="submission" date="2018-02" db="EMBL/GenBank/DDBJ databases">
        <title>The genomes of Aspergillus section Nigri reveals drivers in fungal speciation.</title>
        <authorList>
            <consortium name="DOE Joint Genome Institute"/>
            <person name="Vesth T.C."/>
            <person name="Nybo J."/>
            <person name="Theobald S."/>
            <person name="Brandl J."/>
            <person name="Frisvad J.C."/>
            <person name="Nielsen K.F."/>
            <person name="Lyhne E.K."/>
            <person name="Kogle M.E."/>
            <person name="Kuo A."/>
            <person name="Riley R."/>
            <person name="Clum A."/>
            <person name="Nolan M."/>
            <person name="Lipzen A."/>
            <person name="Salamov A."/>
            <person name="Henrissat B."/>
            <person name="Wiebenga A."/>
            <person name="De vries R.P."/>
            <person name="Grigoriev I.V."/>
            <person name="Mortensen U.H."/>
            <person name="Andersen M.R."/>
            <person name="Baker S.E."/>
        </authorList>
    </citation>
    <scope>NUCLEOTIDE SEQUENCE [LARGE SCALE GENOMIC DNA]</scope>
    <source>
        <strain evidence="1 2">CBS 115571</strain>
    </source>
</reference>
<dbReference type="AlphaFoldDB" id="A0A2V5HXH4"/>
<proteinExistence type="predicted"/>
<protein>
    <submittedName>
        <fullName evidence="1">Uncharacterized protein</fullName>
    </submittedName>
</protein>
<sequence length="95" mass="10846">MCETTEVLLCAVQAVQAVQYVHLPRPWGFSYGGSRCILPFPSLLYSVTSDLSLDAEWRCQSIYSDGVLYTVLVHSQNLRSQFFFHLSIHLIVQHQ</sequence>
<evidence type="ECO:0000313" key="2">
    <source>
        <dbReference type="Proteomes" id="UP000249829"/>
    </source>
</evidence>
<evidence type="ECO:0000313" key="1">
    <source>
        <dbReference type="EMBL" id="PYI20970.1"/>
    </source>
</evidence>